<name>A0A8J8MCW3_9FIRM</name>
<protein>
    <recommendedName>
        <fullName evidence="3">LXG domain-containing protein</fullName>
    </recommendedName>
</protein>
<dbReference type="EMBL" id="CP058561">
    <property type="protein sequence ID" value="QUH30591.1"/>
    <property type="molecule type" value="Genomic_DNA"/>
</dbReference>
<gene>
    <name evidence="1" type="ORF">HYG85_17400</name>
</gene>
<reference evidence="1 2" key="1">
    <citation type="submission" date="2020-07" db="EMBL/GenBank/DDBJ databases">
        <title>Vallitalea guaymasensis genome.</title>
        <authorList>
            <person name="Postec A."/>
        </authorList>
    </citation>
    <scope>NUCLEOTIDE SEQUENCE [LARGE SCALE GENOMIC DNA]</scope>
    <source>
        <strain evidence="1 2">Ra1766G1</strain>
    </source>
</reference>
<dbReference type="RefSeq" id="WP_212690742.1">
    <property type="nucleotide sequence ID" value="NZ_CP058561.1"/>
</dbReference>
<sequence>MDTFKIQTDGLKSKTYSISYVCSKIQDIKDDFMNITSNIDYDVKSRQAINGMINTCLKQLNDIIYNMDSYIKLMNDSADSYNNIENELLSLACQLEDEHHIPMIEPQSLTDERNLRTSQMCDNSGGSSSKAFKYDDEDIIALKKGMQDIFKDNDYVNDINFENIFGEIDSDIDYDFEENVEYFLRNCEAYLYSNRINLESTYKSLPDEYKLMVLMHWVELMKTDTHIDVSNVLPDEYFENVPSLPFTDRKLGNITSENKYESEDAYNYFKKYYYPIQALYQFQKGDFEQLKRTAFMEWARLAYGSSKKEQGQEFRAGLFFGGVTSPIKGIYDTIEGIYSVFTHPEQLGFFITFVVSLPFSSKNRELMKLMIKQTYDEWKAEYDNADAGDKGFMIGQLIGEAITFAVEAGGFVKGIKGLTQFVKNGGFRKAVKQVVKMGSSVKKLLKMKPAEFIKSVKKIFKRKDHYEVLLNNDELVKVPYDDLTVMQKSKFDGFVDSHMQNDVVTDRVYGEDGIGVVSSVEGKAIKKAIAKGTKKTWKEFLDANSGKSIEEISNSYIKLIDGQSPWPEDFVPQQKILKQGDTFQMALDSTQPVTSPGSFATLDNITDVDYVRNKLAVKSDWKEDCSKVVTYRVKQGVELPVLEGPVGPQIDINANKYLSGGGTQIQMLLERGVNKMDYLEVVSIHSIN</sequence>
<proteinExistence type="predicted"/>
<evidence type="ECO:0008006" key="3">
    <source>
        <dbReference type="Google" id="ProtNLM"/>
    </source>
</evidence>
<keyword evidence="2" id="KW-1185">Reference proteome</keyword>
<evidence type="ECO:0000313" key="1">
    <source>
        <dbReference type="EMBL" id="QUH30591.1"/>
    </source>
</evidence>
<dbReference type="Proteomes" id="UP000677305">
    <property type="component" value="Chromosome"/>
</dbReference>
<dbReference type="KEGG" id="vgu:HYG85_17400"/>
<organism evidence="1 2">
    <name type="scientific">Vallitalea guaymasensis</name>
    <dbReference type="NCBI Taxonomy" id="1185412"/>
    <lineage>
        <taxon>Bacteria</taxon>
        <taxon>Bacillati</taxon>
        <taxon>Bacillota</taxon>
        <taxon>Clostridia</taxon>
        <taxon>Lachnospirales</taxon>
        <taxon>Vallitaleaceae</taxon>
        <taxon>Vallitalea</taxon>
    </lineage>
</organism>
<dbReference type="AlphaFoldDB" id="A0A8J8MCW3"/>
<accession>A0A8J8MCW3</accession>
<evidence type="ECO:0000313" key="2">
    <source>
        <dbReference type="Proteomes" id="UP000677305"/>
    </source>
</evidence>